<sequence>MKLSFNYTRCPQCNYPLKHYYYECRNCGNQEITNWWKTLAIDAGFLLFIAFVFYKLMGAISLFGQR</sequence>
<keyword evidence="1" id="KW-0812">Transmembrane</keyword>
<name>A0A8S5T4S1_9CAUD</name>
<keyword evidence="1" id="KW-0472">Membrane</keyword>
<accession>A0A8S5T4S1</accession>
<feature type="transmembrane region" description="Helical" evidence="1">
    <location>
        <begin position="43"/>
        <end position="63"/>
    </location>
</feature>
<organism evidence="2">
    <name type="scientific">Siphoviridae sp. ctMBu2</name>
    <dbReference type="NCBI Taxonomy" id="2827853"/>
    <lineage>
        <taxon>Viruses</taxon>
        <taxon>Duplodnaviria</taxon>
        <taxon>Heunggongvirae</taxon>
        <taxon>Uroviricota</taxon>
        <taxon>Caudoviricetes</taxon>
    </lineage>
</organism>
<reference evidence="2" key="1">
    <citation type="journal article" date="2021" name="Proc. Natl. Acad. Sci. U.S.A.">
        <title>A Catalog of Tens of Thousands of Viruses from Human Metagenomes Reveals Hidden Associations with Chronic Diseases.</title>
        <authorList>
            <person name="Tisza M.J."/>
            <person name="Buck C.B."/>
        </authorList>
    </citation>
    <scope>NUCLEOTIDE SEQUENCE</scope>
    <source>
        <strain evidence="2">CtMBu2</strain>
    </source>
</reference>
<keyword evidence="1" id="KW-1133">Transmembrane helix</keyword>
<dbReference type="EMBL" id="BK032748">
    <property type="protein sequence ID" value="DAF58233.1"/>
    <property type="molecule type" value="Genomic_DNA"/>
</dbReference>
<proteinExistence type="predicted"/>
<evidence type="ECO:0000256" key="1">
    <source>
        <dbReference type="SAM" id="Phobius"/>
    </source>
</evidence>
<protein>
    <submittedName>
        <fullName evidence="2">RING finger family protein</fullName>
    </submittedName>
</protein>
<evidence type="ECO:0000313" key="2">
    <source>
        <dbReference type="EMBL" id="DAF58233.1"/>
    </source>
</evidence>